<proteinExistence type="inferred from homology"/>
<dbReference type="GO" id="GO:0019843">
    <property type="term" value="F:rRNA binding"/>
    <property type="evidence" value="ECO:0007669"/>
    <property type="project" value="UniProtKB-KW"/>
</dbReference>
<reference evidence="10" key="2">
    <citation type="journal article" date="2023" name="Science">
        <title>Genomic signatures of disease resistance in endangered staghorn corals.</title>
        <authorList>
            <person name="Vollmer S.V."/>
            <person name="Selwyn J.D."/>
            <person name="Despard B.A."/>
            <person name="Roesel C.L."/>
        </authorList>
    </citation>
    <scope>NUCLEOTIDE SEQUENCE</scope>
    <source>
        <strain evidence="10">K2</strain>
    </source>
</reference>
<name>A0AAD9UWN1_ACRCE</name>
<evidence type="ECO:0000256" key="9">
    <source>
        <dbReference type="RuleBase" id="RU000561"/>
    </source>
</evidence>
<dbReference type="AlphaFoldDB" id="A0AAD9UWN1"/>
<feature type="non-terminal residue" evidence="10">
    <location>
        <position position="103"/>
    </location>
</feature>
<dbReference type="NCBIfam" id="TIGR01032">
    <property type="entry name" value="rplT_bact"/>
    <property type="match status" value="1"/>
</dbReference>
<evidence type="ECO:0000256" key="4">
    <source>
        <dbReference type="ARBA" id="ARBA00022980"/>
    </source>
</evidence>
<dbReference type="Gene3D" id="6.10.160.10">
    <property type="match status" value="1"/>
</dbReference>
<keyword evidence="11" id="KW-1185">Reference proteome</keyword>
<sequence length="103" mass="12150">GFRGRSKNCYSIAIRRVHKALQYQYVSRRLKKREMRSLWISRINIATREHNVNYSKFVNQMAQYNVQLNRKMLSELAIHEPRSFKALAELAKSRLQDGLLAAI</sequence>
<dbReference type="SUPFAM" id="SSF74731">
    <property type="entry name" value="Ribosomal protein L20"/>
    <property type="match status" value="1"/>
</dbReference>
<dbReference type="GO" id="GO:0005840">
    <property type="term" value="C:ribosome"/>
    <property type="evidence" value="ECO:0007669"/>
    <property type="project" value="UniProtKB-KW"/>
</dbReference>
<dbReference type="InterPro" id="IPR005813">
    <property type="entry name" value="Ribosomal_bL20"/>
</dbReference>
<dbReference type="InterPro" id="IPR035566">
    <property type="entry name" value="Ribosomal_protein_bL20_C"/>
</dbReference>
<reference evidence="10" key="1">
    <citation type="journal article" date="2023" name="G3 (Bethesda)">
        <title>Whole genome assembly and annotation of the endangered Caribbean coral Acropora cervicornis.</title>
        <authorList>
            <person name="Selwyn J.D."/>
            <person name="Vollmer S.V."/>
        </authorList>
    </citation>
    <scope>NUCLEOTIDE SEQUENCE</scope>
    <source>
        <strain evidence="10">K2</strain>
    </source>
</reference>
<keyword evidence="4 9" id="KW-0689">Ribosomal protein</keyword>
<keyword evidence="5 9" id="KW-0687">Ribonucleoprotein</keyword>
<dbReference type="GO" id="GO:0003735">
    <property type="term" value="F:structural constituent of ribosome"/>
    <property type="evidence" value="ECO:0007669"/>
    <property type="project" value="InterPro"/>
</dbReference>
<evidence type="ECO:0000313" key="10">
    <source>
        <dbReference type="EMBL" id="KAK2552676.1"/>
    </source>
</evidence>
<dbReference type="PRINTS" id="PR00062">
    <property type="entry name" value="RIBOSOMALL20"/>
</dbReference>
<dbReference type="GO" id="GO:0006412">
    <property type="term" value="P:translation"/>
    <property type="evidence" value="ECO:0007669"/>
    <property type="project" value="InterPro"/>
</dbReference>
<gene>
    <name evidence="10" type="ORF">P5673_026056</name>
</gene>
<keyword evidence="3" id="KW-0694">RNA-binding</keyword>
<accession>A0AAD9UWN1</accession>
<comment type="caution">
    <text evidence="10">The sequence shown here is derived from an EMBL/GenBank/DDBJ whole genome shotgun (WGS) entry which is preliminary data.</text>
</comment>
<dbReference type="PANTHER" id="PTHR10986">
    <property type="entry name" value="39S RIBOSOMAL PROTEIN L20"/>
    <property type="match status" value="1"/>
</dbReference>
<evidence type="ECO:0000256" key="1">
    <source>
        <dbReference type="ARBA" id="ARBA00007698"/>
    </source>
</evidence>
<dbReference type="Gene3D" id="1.10.1900.20">
    <property type="entry name" value="Ribosomal protein L20"/>
    <property type="match status" value="1"/>
</dbReference>
<evidence type="ECO:0000256" key="6">
    <source>
        <dbReference type="ARBA" id="ARBA00035295"/>
    </source>
</evidence>
<keyword evidence="2" id="KW-0699">rRNA-binding</keyword>
<evidence type="ECO:0000256" key="2">
    <source>
        <dbReference type="ARBA" id="ARBA00022730"/>
    </source>
</evidence>
<evidence type="ECO:0000256" key="3">
    <source>
        <dbReference type="ARBA" id="ARBA00022884"/>
    </source>
</evidence>
<comment type="similarity">
    <text evidence="1 9">Belongs to the bacterial ribosomal protein bL20 family.</text>
</comment>
<evidence type="ECO:0000256" key="7">
    <source>
        <dbReference type="ARBA" id="ARBA00072767"/>
    </source>
</evidence>
<dbReference type="PROSITE" id="PS00937">
    <property type="entry name" value="RIBOSOMAL_L20"/>
    <property type="match status" value="1"/>
</dbReference>
<dbReference type="Proteomes" id="UP001249851">
    <property type="component" value="Unassembled WGS sequence"/>
</dbReference>
<dbReference type="CDD" id="cd07026">
    <property type="entry name" value="Ribosomal_L20"/>
    <property type="match status" value="1"/>
</dbReference>
<dbReference type="EMBL" id="JARQWQ010000084">
    <property type="protein sequence ID" value="KAK2552676.1"/>
    <property type="molecule type" value="Genomic_DNA"/>
</dbReference>
<dbReference type="FunFam" id="1.10.1900.20:FF:000001">
    <property type="entry name" value="50S ribosomal protein L20"/>
    <property type="match status" value="1"/>
</dbReference>
<evidence type="ECO:0000256" key="8">
    <source>
        <dbReference type="ARBA" id="ARBA00076245"/>
    </source>
</evidence>
<evidence type="ECO:0000313" key="11">
    <source>
        <dbReference type="Proteomes" id="UP001249851"/>
    </source>
</evidence>
<evidence type="ECO:0000256" key="5">
    <source>
        <dbReference type="ARBA" id="ARBA00023274"/>
    </source>
</evidence>
<protein>
    <recommendedName>
        <fullName evidence="6">Large ribosomal subunit protein bL20c</fullName>
    </recommendedName>
    <alternativeName>
        <fullName evidence="8">39S ribosomal protein L20, mitochondrial</fullName>
    </alternativeName>
    <alternativeName>
        <fullName evidence="7">Large ribosomal subunit protein bL20m</fullName>
    </alternativeName>
</protein>
<dbReference type="Pfam" id="PF00453">
    <property type="entry name" value="Ribosomal_L20"/>
    <property type="match status" value="1"/>
</dbReference>
<organism evidence="10 11">
    <name type="scientific">Acropora cervicornis</name>
    <name type="common">Staghorn coral</name>
    <dbReference type="NCBI Taxonomy" id="6130"/>
    <lineage>
        <taxon>Eukaryota</taxon>
        <taxon>Metazoa</taxon>
        <taxon>Cnidaria</taxon>
        <taxon>Anthozoa</taxon>
        <taxon>Hexacorallia</taxon>
        <taxon>Scleractinia</taxon>
        <taxon>Astrocoeniina</taxon>
        <taxon>Acroporidae</taxon>
        <taxon>Acropora</taxon>
    </lineage>
</organism>
<dbReference type="InterPro" id="IPR049946">
    <property type="entry name" value="RIBOSOMAL_L20_CS"/>
</dbReference>
<dbReference type="GO" id="GO:1990904">
    <property type="term" value="C:ribonucleoprotein complex"/>
    <property type="evidence" value="ECO:0007669"/>
    <property type="project" value="UniProtKB-KW"/>
</dbReference>